<reference evidence="2" key="1">
    <citation type="submission" date="2016-10" db="EMBL/GenBank/DDBJ databases">
        <authorList>
            <person name="de Groot N.N."/>
        </authorList>
    </citation>
    <scope>NUCLEOTIDE SEQUENCE</scope>
</reference>
<accession>A0A1W1DAP9</accession>
<keyword evidence="1" id="KW-1133">Transmembrane helix</keyword>
<dbReference type="AlphaFoldDB" id="A0A1W1DAP9"/>
<keyword evidence="1" id="KW-0472">Membrane</keyword>
<feature type="transmembrane region" description="Helical" evidence="1">
    <location>
        <begin position="21"/>
        <end position="39"/>
    </location>
</feature>
<name>A0A1W1DAP9_9ZZZZ</name>
<organism evidence="2">
    <name type="scientific">hydrothermal vent metagenome</name>
    <dbReference type="NCBI Taxonomy" id="652676"/>
    <lineage>
        <taxon>unclassified sequences</taxon>
        <taxon>metagenomes</taxon>
        <taxon>ecological metagenomes</taxon>
    </lineage>
</organism>
<sequence length="141" mass="15519">MKKNIKAWKSSLGRINNLREKVVLVSLGVFISIAFTTIASEGVNPFEPIYETTSGPNPTDYVGIHPLQKYQAKSYILAALITSKKGNIAMVKVKNGQEYFVRMNDVLGNSGGRITSFTKNGIEITQKDEVVVLVVRNKGSK</sequence>
<evidence type="ECO:0000313" key="2">
    <source>
        <dbReference type="EMBL" id="SFV77506.1"/>
    </source>
</evidence>
<evidence type="ECO:0000256" key="1">
    <source>
        <dbReference type="SAM" id="Phobius"/>
    </source>
</evidence>
<dbReference type="EMBL" id="FPHR01000029">
    <property type="protein sequence ID" value="SFV77506.1"/>
    <property type="molecule type" value="Genomic_DNA"/>
</dbReference>
<keyword evidence="1" id="KW-0812">Transmembrane</keyword>
<protein>
    <submittedName>
        <fullName evidence="2">Uncharacterized protein</fullName>
    </submittedName>
</protein>
<gene>
    <name evidence="2" type="ORF">MNB_SUP05-4-686</name>
</gene>
<proteinExistence type="predicted"/>
<dbReference type="Gene3D" id="2.30.30.830">
    <property type="match status" value="1"/>
</dbReference>